<evidence type="ECO:0008006" key="3">
    <source>
        <dbReference type="Google" id="ProtNLM"/>
    </source>
</evidence>
<dbReference type="OrthoDB" id="410104at2759"/>
<keyword evidence="2" id="KW-1185">Reference proteome</keyword>
<reference evidence="1 2" key="1">
    <citation type="submission" date="2014-11" db="EMBL/GenBank/DDBJ databases">
        <title>Genetic blueprint of the zoonotic pathogen Toxocara canis.</title>
        <authorList>
            <person name="Zhu X.-Q."/>
            <person name="Korhonen P.K."/>
            <person name="Cai H."/>
            <person name="Young N.D."/>
            <person name="Nejsum P."/>
            <person name="von Samson-Himmelstjerna G."/>
            <person name="Boag P.R."/>
            <person name="Tan P."/>
            <person name="Li Q."/>
            <person name="Min J."/>
            <person name="Yang Y."/>
            <person name="Wang X."/>
            <person name="Fang X."/>
            <person name="Hall R.S."/>
            <person name="Hofmann A."/>
            <person name="Sternberg P.W."/>
            <person name="Jex A.R."/>
            <person name="Gasser R.B."/>
        </authorList>
    </citation>
    <scope>NUCLEOTIDE SEQUENCE [LARGE SCALE GENOMIC DNA]</scope>
    <source>
        <strain evidence="1">PN_DK_2014</strain>
    </source>
</reference>
<name>A0A0B2V0D1_TOXCA</name>
<accession>A0A0B2V0D1</accession>
<evidence type="ECO:0000313" key="1">
    <source>
        <dbReference type="EMBL" id="KHN74540.1"/>
    </source>
</evidence>
<gene>
    <name evidence="1" type="ORF">Tcan_00702</name>
</gene>
<dbReference type="AlphaFoldDB" id="A0A0B2V0D1"/>
<comment type="caution">
    <text evidence="1">The sequence shown here is derived from an EMBL/GenBank/DDBJ whole genome shotgun (WGS) entry which is preliminary data.</text>
</comment>
<evidence type="ECO:0000313" key="2">
    <source>
        <dbReference type="Proteomes" id="UP000031036"/>
    </source>
</evidence>
<sequence length="108" mass="12036">IATDGKIVSSIDRESDETDKITAVRDIQDNCVLLALSGLGLQDKVLQLQMESKRIGLEMNLSKTKWMRNTVCGESRINIEGQIIEEVGSYVYLGQQLSFTDIIVGECR</sequence>
<dbReference type="Proteomes" id="UP000031036">
    <property type="component" value="Unassembled WGS sequence"/>
</dbReference>
<protein>
    <recommendedName>
        <fullName evidence="3">Reverse transcriptase domain-containing protein</fullName>
    </recommendedName>
</protein>
<organism evidence="1 2">
    <name type="scientific">Toxocara canis</name>
    <name type="common">Canine roundworm</name>
    <dbReference type="NCBI Taxonomy" id="6265"/>
    <lineage>
        <taxon>Eukaryota</taxon>
        <taxon>Metazoa</taxon>
        <taxon>Ecdysozoa</taxon>
        <taxon>Nematoda</taxon>
        <taxon>Chromadorea</taxon>
        <taxon>Rhabditida</taxon>
        <taxon>Spirurina</taxon>
        <taxon>Ascaridomorpha</taxon>
        <taxon>Ascaridoidea</taxon>
        <taxon>Toxocaridae</taxon>
        <taxon>Toxocara</taxon>
    </lineage>
</organism>
<proteinExistence type="predicted"/>
<dbReference type="OMA" id="IGLEMNC"/>
<feature type="non-terminal residue" evidence="1">
    <location>
        <position position="108"/>
    </location>
</feature>
<dbReference type="EMBL" id="JPKZ01002897">
    <property type="protein sequence ID" value="KHN74540.1"/>
    <property type="molecule type" value="Genomic_DNA"/>
</dbReference>
<feature type="non-terminal residue" evidence="1">
    <location>
        <position position="1"/>
    </location>
</feature>